<feature type="domain" description="AMP-dependent synthetase/ligase" evidence="1">
    <location>
        <begin position="19"/>
        <end position="366"/>
    </location>
</feature>
<dbReference type="Gene3D" id="3.30.300.30">
    <property type="match status" value="1"/>
</dbReference>
<evidence type="ECO:0000259" key="2">
    <source>
        <dbReference type="Pfam" id="PF13193"/>
    </source>
</evidence>
<comment type="caution">
    <text evidence="3">The sequence shown here is derived from an EMBL/GenBank/DDBJ whole genome shotgun (WGS) entry which is preliminary data.</text>
</comment>
<dbReference type="PROSITE" id="PS00455">
    <property type="entry name" value="AMP_BINDING"/>
    <property type="match status" value="1"/>
</dbReference>
<dbReference type="RefSeq" id="WP_346122720.1">
    <property type="nucleotide sequence ID" value="NZ_BAAAXC010000014.1"/>
</dbReference>
<proteinExistence type="predicted"/>
<organism evidence="3 4">
    <name type="scientific">Nonomuraea roseola</name>
    <dbReference type="NCBI Taxonomy" id="46179"/>
    <lineage>
        <taxon>Bacteria</taxon>
        <taxon>Bacillati</taxon>
        <taxon>Actinomycetota</taxon>
        <taxon>Actinomycetes</taxon>
        <taxon>Streptosporangiales</taxon>
        <taxon>Streptosporangiaceae</taxon>
        <taxon>Nonomuraea</taxon>
    </lineage>
</organism>
<dbReference type="Pfam" id="PF13193">
    <property type="entry name" value="AMP-binding_C"/>
    <property type="match status" value="1"/>
</dbReference>
<gene>
    <name evidence="3" type="ORF">ACFFRN_05115</name>
</gene>
<dbReference type="Pfam" id="PF00501">
    <property type="entry name" value="AMP-binding"/>
    <property type="match status" value="1"/>
</dbReference>
<dbReference type="InterPro" id="IPR042099">
    <property type="entry name" value="ANL_N_sf"/>
</dbReference>
<sequence length="501" mass="52664">MAEITLSPASGLTLPGYLRHVAAGTPAATFVREPDGAELGYAAALEEATAIASGLIALGVGRGDRVHLHLPNSAAFLTHLLAVAEIGAVAVPTSPESSSDELAYVLSHSGCVVSVSSLLGRPAVEEARDLCPDLRDIRGPGELATLGQHRTAAGWPPPDSLDPVAILYTSGTTGWPKGVVITHANLLIAGEVVAGHLRLRPDDRWLVTLPLSHGNALFYSAMSALVTGASMVVCDGLDPAGWVELAGGHGVTVTSFFASGIRRLLASPAHPADRDHTIRAALFGQPLTPAQLSAFETRFGLPLLQIYGMTETVSPVLMNPLYGQRRNDTLGLPVLGYPLRVAGSPDAPGELLVGGTPGVTLMAGYYNAPQLTSRVIDDGWLHTGDQVRLEPDGYVSFVDRQADILKPDTENVSAGEVERVLAEHPSVLEAAVTGAADDDGGQHVVAYVAVRPGEDVTAEELLDHCRVRLSPYKVPKDLHMVADLPRTPTGKVRRHALGGER</sequence>
<reference evidence="3 4" key="1">
    <citation type="submission" date="2024-09" db="EMBL/GenBank/DDBJ databases">
        <authorList>
            <person name="Sun Q."/>
            <person name="Mori K."/>
        </authorList>
    </citation>
    <scope>NUCLEOTIDE SEQUENCE [LARGE SCALE GENOMIC DNA]</scope>
    <source>
        <strain evidence="3 4">JCM 3323</strain>
    </source>
</reference>
<accession>A0ABV5PS04</accession>
<dbReference type="InterPro" id="IPR020845">
    <property type="entry name" value="AMP-binding_CS"/>
</dbReference>
<feature type="domain" description="AMP-binding enzyme C-terminal" evidence="2">
    <location>
        <begin position="416"/>
        <end position="491"/>
    </location>
</feature>
<keyword evidence="4" id="KW-1185">Reference proteome</keyword>
<dbReference type="InterPro" id="IPR025110">
    <property type="entry name" value="AMP-bd_C"/>
</dbReference>
<evidence type="ECO:0000313" key="4">
    <source>
        <dbReference type="Proteomes" id="UP001589646"/>
    </source>
</evidence>
<dbReference type="SUPFAM" id="SSF56801">
    <property type="entry name" value="Acetyl-CoA synthetase-like"/>
    <property type="match status" value="1"/>
</dbReference>
<dbReference type="InterPro" id="IPR045851">
    <property type="entry name" value="AMP-bd_C_sf"/>
</dbReference>
<dbReference type="PANTHER" id="PTHR43767:SF1">
    <property type="entry name" value="NONRIBOSOMAL PEPTIDE SYNTHASE PES1 (EUROFUNG)-RELATED"/>
    <property type="match status" value="1"/>
</dbReference>
<evidence type="ECO:0000259" key="1">
    <source>
        <dbReference type="Pfam" id="PF00501"/>
    </source>
</evidence>
<dbReference type="Proteomes" id="UP001589646">
    <property type="component" value="Unassembled WGS sequence"/>
</dbReference>
<dbReference type="Gene3D" id="3.40.50.12780">
    <property type="entry name" value="N-terminal domain of ligase-like"/>
    <property type="match status" value="1"/>
</dbReference>
<dbReference type="InterPro" id="IPR050237">
    <property type="entry name" value="ATP-dep_AMP-bd_enzyme"/>
</dbReference>
<protein>
    <submittedName>
        <fullName evidence="3">Class I adenylate-forming enzyme family protein</fullName>
    </submittedName>
</protein>
<dbReference type="EMBL" id="JBHMCE010000002">
    <property type="protein sequence ID" value="MFB9525992.1"/>
    <property type="molecule type" value="Genomic_DNA"/>
</dbReference>
<name>A0ABV5PS04_9ACTN</name>
<evidence type="ECO:0000313" key="3">
    <source>
        <dbReference type="EMBL" id="MFB9525992.1"/>
    </source>
</evidence>
<dbReference type="InterPro" id="IPR000873">
    <property type="entry name" value="AMP-dep_synth/lig_dom"/>
</dbReference>
<dbReference type="PANTHER" id="PTHR43767">
    <property type="entry name" value="LONG-CHAIN-FATTY-ACID--COA LIGASE"/>
    <property type="match status" value="1"/>
</dbReference>